<dbReference type="RefSeq" id="WP_123257138.1">
    <property type="nucleotide sequence ID" value="NZ_RBED01000158.1"/>
</dbReference>
<evidence type="ECO:0000313" key="1">
    <source>
        <dbReference type="EMBL" id="RNL48244.1"/>
    </source>
</evidence>
<dbReference type="Gene3D" id="3.10.450.50">
    <property type="match status" value="1"/>
</dbReference>
<dbReference type="SUPFAM" id="SSF54427">
    <property type="entry name" value="NTF2-like"/>
    <property type="match status" value="1"/>
</dbReference>
<proteinExistence type="predicted"/>
<dbReference type="GO" id="GO:0030638">
    <property type="term" value="P:polyketide metabolic process"/>
    <property type="evidence" value="ECO:0007669"/>
    <property type="project" value="InterPro"/>
</dbReference>
<dbReference type="PANTHER" id="PTHR38436:SF1">
    <property type="entry name" value="ESTER CYCLASE"/>
    <property type="match status" value="1"/>
</dbReference>
<comment type="caution">
    <text evidence="1">The sequence shown here is derived from an EMBL/GenBank/DDBJ whole genome shotgun (WGS) entry which is preliminary data.</text>
</comment>
<dbReference type="Pfam" id="PF07366">
    <property type="entry name" value="SnoaL"/>
    <property type="match status" value="1"/>
</dbReference>
<accession>A0A3N0BJ31</accession>
<reference evidence="1 2" key="1">
    <citation type="submission" date="2018-10" db="EMBL/GenBank/DDBJ databases">
        <title>Genome sequencing of Arthrobacter oryzae TNB02.</title>
        <authorList>
            <person name="Cho Y.-J."/>
            <person name="Cho A."/>
            <person name="Kim O.-S."/>
        </authorList>
    </citation>
    <scope>NUCLEOTIDE SEQUENCE [LARGE SCALE GENOMIC DNA]</scope>
    <source>
        <strain evidence="1 2">TNB02</strain>
    </source>
</reference>
<dbReference type="Proteomes" id="UP000273807">
    <property type="component" value="Unassembled WGS sequence"/>
</dbReference>
<gene>
    <name evidence="1" type="ORF">D7003_19935</name>
</gene>
<sequence length="147" mass="16019">MTDDTTDRIGLIERYYREVLEGGNLSLMDEMTANDYVNHEDAPILGQPAGKEGALHFVKALRTAFPDVHVKAMGPVLSGDNMEAGHVVLAGTHNGEISGIKPTGRSVEFDATDIVRVENGQVAEHWGTTDHLRLMRQLGVVALRRGT</sequence>
<dbReference type="PANTHER" id="PTHR38436">
    <property type="entry name" value="POLYKETIDE CYCLASE SNOAL-LIKE DOMAIN"/>
    <property type="match status" value="1"/>
</dbReference>
<dbReference type="InterPro" id="IPR032710">
    <property type="entry name" value="NTF2-like_dom_sf"/>
</dbReference>
<dbReference type="InterPro" id="IPR009959">
    <property type="entry name" value="Cyclase_SnoaL-like"/>
</dbReference>
<dbReference type="EMBL" id="RBED01000158">
    <property type="protein sequence ID" value="RNL48244.1"/>
    <property type="molecule type" value="Genomic_DNA"/>
</dbReference>
<organism evidence="1 2">
    <name type="scientific">Arthrobacter oryzae</name>
    <dbReference type="NCBI Taxonomy" id="409290"/>
    <lineage>
        <taxon>Bacteria</taxon>
        <taxon>Bacillati</taxon>
        <taxon>Actinomycetota</taxon>
        <taxon>Actinomycetes</taxon>
        <taxon>Micrococcales</taxon>
        <taxon>Micrococcaceae</taxon>
        <taxon>Arthrobacter</taxon>
    </lineage>
</organism>
<protein>
    <submittedName>
        <fullName evidence="1">Ester cyclase</fullName>
    </submittedName>
</protein>
<keyword evidence="2" id="KW-1185">Reference proteome</keyword>
<name>A0A3N0BJ31_9MICC</name>
<dbReference type="AlphaFoldDB" id="A0A3N0BJ31"/>
<evidence type="ECO:0000313" key="2">
    <source>
        <dbReference type="Proteomes" id="UP000273807"/>
    </source>
</evidence>
<dbReference type="OrthoDB" id="129343at2"/>